<reference evidence="8" key="1">
    <citation type="submission" date="2023-03" db="EMBL/GenBank/DDBJ databases">
        <authorList>
            <person name="Steffen K."/>
            <person name="Cardenas P."/>
        </authorList>
    </citation>
    <scope>NUCLEOTIDE SEQUENCE</scope>
</reference>
<evidence type="ECO:0000256" key="2">
    <source>
        <dbReference type="ARBA" id="ARBA00022793"/>
    </source>
</evidence>
<comment type="cofactor">
    <cofactor evidence="1 5">
        <name>pyridoxal 5'-phosphate</name>
        <dbReference type="ChEBI" id="CHEBI:597326"/>
    </cofactor>
</comment>
<keyword evidence="4" id="KW-0456">Lyase</keyword>
<dbReference type="PRINTS" id="PR01181">
    <property type="entry name" value="DAPDCRBXLASE"/>
</dbReference>
<dbReference type="SUPFAM" id="SSF50621">
    <property type="entry name" value="Alanine racemase C-terminal domain-like"/>
    <property type="match status" value="1"/>
</dbReference>
<proteinExistence type="inferred from homology"/>
<dbReference type="InterPro" id="IPR002986">
    <property type="entry name" value="DAP_deCOOHase_LysA"/>
</dbReference>
<feature type="domain" description="Orn/DAP/Arg decarboxylase 2 N-terminal" evidence="7">
    <location>
        <begin position="25"/>
        <end position="268"/>
    </location>
</feature>
<gene>
    <name evidence="8" type="ORF">GBAR_LOCUS29188</name>
</gene>
<dbReference type="InterPro" id="IPR022657">
    <property type="entry name" value="De-COase2_CS"/>
</dbReference>
<evidence type="ECO:0000256" key="1">
    <source>
        <dbReference type="ARBA" id="ARBA00001933"/>
    </source>
</evidence>
<organism evidence="8 9">
    <name type="scientific">Geodia barretti</name>
    <name type="common">Barrett's horny sponge</name>
    <dbReference type="NCBI Taxonomy" id="519541"/>
    <lineage>
        <taxon>Eukaryota</taxon>
        <taxon>Metazoa</taxon>
        <taxon>Porifera</taxon>
        <taxon>Demospongiae</taxon>
        <taxon>Heteroscleromorpha</taxon>
        <taxon>Tetractinellida</taxon>
        <taxon>Astrophorina</taxon>
        <taxon>Geodiidae</taxon>
        <taxon>Geodia</taxon>
    </lineage>
</organism>
<evidence type="ECO:0000256" key="6">
    <source>
        <dbReference type="SAM" id="MobiDB-lite"/>
    </source>
</evidence>
<feature type="compositionally biased region" description="Low complexity" evidence="6">
    <location>
        <begin position="1"/>
        <end position="13"/>
    </location>
</feature>
<accession>A0AA35TT60</accession>
<dbReference type="PANTHER" id="PTHR43727:SF2">
    <property type="entry name" value="GROUP IV DECARBOXYLASE"/>
    <property type="match status" value="1"/>
</dbReference>
<dbReference type="InterPro" id="IPR029066">
    <property type="entry name" value="PLP-binding_barrel"/>
</dbReference>
<keyword evidence="2" id="KW-0210">Decarboxylase</keyword>
<dbReference type="GO" id="GO:0008836">
    <property type="term" value="F:diaminopimelate decarboxylase activity"/>
    <property type="evidence" value="ECO:0007669"/>
    <property type="project" value="InterPro"/>
</dbReference>
<sequence>STPRGFRSPPSRRASARRRIATRTRRWLPATRRSPPPRRMRCICYSIKANDNLAVIRTLARLGSGADIISGGELRRALQAGIAAEQLVFAGPGKTREEMELALASGVGQFNVESPAELEALASAARAQGTQAPVALRVNPDVDAETHDKIATGRRGDKFGIDDGDIAALYARAAALEGIEPVGLAVHIGSQLSRLAPFEAAYERVIDLVEDLRAAGYPVERINLGGGLGVRYRDETPPPVEAYGALVERVRQRIGVTAIIEPGRWLVAPAGVLLTRVIAVKQAGERRCVIVDAAMNDLMRPALYDAWHAIEPVAEPAPGVSTVETDVAGPVCESADVLGRERPLPPLAAGDLLAVRDVGAYGSVMASTYNSRPLAAEVMVRGDALASIRPRQDYETLLARDLVPSWLA</sequence>
<feature type="compositionally biased region" description="Basic residues" evidence="6">
    <location>
        <begin position="14"/>
        <end position="26"/>
    </location>
</feature>
<dbReference type="InterPro" id="IPR000183">
    <property type="entry name" value="Orn/DAP/Arg_de-COase"/>
</dbReference>
<dbReference type="PANTHER" id="PTHR43727">
    <property type="entry name" value="DIAMINOPIMELATE DECARBOXYLASE"/>
    <property type="match status" value="1"/>
</dbReference>
<name>A0AA35TT60_GEOBA</name>
<dbReference type="GO" id="GO:0009089">
    <property type="term" value="P:lysine biosynthetic process via diaminopimelate"/>
    <property type="evidence" value="ECO:0007669"/>
    <property type="project" value="InterPro"/>
</dbReference>
<evidence type="ECO:0000256" key="3">
    <source>
        <dbReference type="ARBA" id="ARBA00022898"/>
    </source>
</evidence>
<feature type="non-terminal residue" evidence="8">
    <location>
        <position position="1"/>
    </location>
</feature>
<dbReference type="SUPFAM" id="SSF51419">
    <property type="entry name" value="PLP-binding barrel"/>
    <property type="match status" value="1"/>
</dbReference>
<evidence type="ECO:0000313" key="8">
    <source>
        <dbReference type="EMBL" id="CAI8053373.1"/>
    </source>
</evidence>
<evidence type="ECO:0000313" key="9">
    <source>
        <dbReference type="Proteomes" id="UP001174909"/>
    </source>
</evidence>
<dbReference type="PRINTS" id="PR01179">
    <property type="entry name" value="ODADCRBXLASE"/>
</dbReference>
<dbReference type="Gene3D" id="2.40.37.10">
    <property type="entry name" value="Lyase, Ornithine Decarboxylase, Chain A, domain 1"/>
    <property type="match status" value="1"/>
</dbReference>
<dbReference type="PROSITE" id="PS00879">
    <property type="entry name" value="ODR_DC_2_2"/>
    <property type="match status" value="1"/>
</dbReference>
<dbReference type="Proteomes" id="UP001174909">
    <property type="component" value="Unassembled WGS sequence"/>
</dbReference>
<dbReference type="AlphaFoldDB" id="A0AA35TT60"/>
<keyword evidence="3 5" id="KW-0663">Pyridoxal phosphate</keyword>
<feature type="region of interest" description="Disordered" evidence="6">
    <location>
        <begin position="1"/>
        <end position="35"/>
    </location>
</feature>
<dbReference type="FunFam" id="3.20.20.10:FF:000003">
    <property type="entry name" value="Diaminopimelate decarboxylase"/>
    <property type="match status" value="1"/>
</dbReference>
<dbReference type="NCBIfam" id="TIGR01048">
    <property type="entry name" value="lysA"/>
    <property type="match status" value="1"/>
</dbReference>
<dbReference type="HAMAP" id="MF_02120">
    <property type="entry name" value="LysA"/>
    <property type="match status" value="1"/>
</dbReference>
<dbReference type="CDD" id="cd06828">
    <property type="entry name" value="PLPDE_III_DapDC"/>
    <property type="match status" value="1"/>
</dbReference>
<evidence type="ECO:0000256" key="5">
    <source>
        <dbReference type="PIRSR" id="PIRSR600183-50"/>
    </source>
</evidence>
<protein>
    <submittedName>
        <fullName evidence="8">Diaminopimelate decarboxylase</fullName>
    </submittedName>
</protein>
<keyword evidence="9" id="KW-1185">Reference proteome</keyword>
<feature type="modified residue" description="N6-(pyridoxal phosphate)lysine" evidence="5">
    <location>
        <position position="48"/>
    </location>
</feature>
<feature type="active site" description="Proton donor" evidence="5">
    <location>
        <position position="332"/>
    </location>
</feature>
<dbReference type="Gene3D" id="3.20.20.10">
    <property type="entry name" value="Alanine racemase"/>
    <property type="match status" value="1"/>
</dbReference>
<dbReference type="InterPro" id="IPR009006">
    <property type="entry name" value="Ala_racemase/Decarboxylase_C"/>
</dbReference>
<dbReference type="InterPro" id="IPR022644">
    <property type="entry name" value="De-COase2_N"/>
</dbReference>
<dbReference type="EMBL" id="CASHTH010004086">
    <property type="protein sequence ID" value="CAI8053373.1"/>
    <property type="molecule type" value="Genomic_DNA"/>
</dbReference>
<evidence type="ECO:0000259" key="7">
    <source>
        <dbReference type="Pfam" id="PF02784"/>
    </source>
</evidence>
<dbReference type="Pfam" id="PF02784">
    <property type="entry name" value="Orn_Arg_deC_N"/>
    <property type="match status" value="1"/>
</dbReference>
<comment type="caution">
    <text evidence="8">The sequence shown here is derived from an EMBL/GenBank/DDBJ whole genome shotgun (WGS) entry which is preliminary data.</text>
</comment>
<evidence type="ECO:0000256" key="4">
    <source>
        <dbReference type="ARBA" id="ARBA00023239"/>
    </source>
</evidence>